<feature type="transmembrane region" description="Helical" evidence="1">
    <location>
        <begin position="91"/>
        <end position="111"/>
    </location>
</feature>
<comment type="caution">
    <text evidence="2">The sequence shown here is derived from an EMBL/GenBank/DDBJ whole genome shotgun (WGS) entry which is preliminary data.</text>
</comment>
<dbReference type="RefSeq" id="WP_200786106.1">
    <property type="nucleotide sequence ID" value="NZ_JAEDAO010000001.1"/>
</dbReference>
<feature type="transmembrane region" description="Helical" evidence="1">
    <location>
        <begin position="34"/>
        <end position="52"/>
    </location>
</feature>
<proteinExistence type="predicted"/>
<dbReference type="EMBL" id="JAEDAO010000001">
    <property type="protein sequence ID" value="MBK0391280.1"/>
    <property type="molecule type" value="Genomic_DNA"/>
</dbReference>
<evidence type="ECO:0000313" key="2">
    <source>
        <dbReference type="EMBL" id="MBK0391280.1"/>
    </source>
</evidence>
<evidence type="ECO:0000313" key="3">
    <source>
        <dbReference type="Proteomes" id="UP000617041"/>
    </source>
</evidence>
<evidence type="ECO:0000256" key="1">
    <source>
        <dbReference type="SAM" id="Phobius"/>
    </source>
</evidence>
<organism evidence="2 3">
    <name type="scientific">Ramlibacter algicola</name>
    <dbReference type="NCBI Taxonomy" id="2795217"/>
    <lineage>
        <taxon>Bacteria</taxon>
        <taxon>Pseudomonadati</taxon>
        <taxon>Pseudomonadota</taxon>
        <taxon>Betaproteobacteria</taxon>
        <taxon>Burkholderiales</taxon>
        <taxon>Comamonadaceae</taxon>
        <taxon>Ramlibacter</taxon>
    </lineage>
</organism>
<feature type="transmembrane region" description="Helical" evidence="1">
    <location>
        <begin position="64"/>
        <end position="85"/>
    </location>
</feature>
<gene>
    <name evidence="2" type="ORF">I8E28_01635</name>
</gene>
<sequence>MRFEPDSWLDAVLRPLAMAAPDANVYVEAMAPDFRFVFALGLLLVLAVIALRKRAAGAGTTRAAGARPVLLLAAALALAFVPWLATTGNGRYFVVALLAVGPLCVGLAQLIPMTRAARLALVAGMVAVQAFAVIECTPWRVWGMVAWKEAPYFQVDVPREWRDRPATIVTLAPLTYSLLAPQFHPQSRWASLYNAPPPDSRAQDAKRTRDFLARAQSGPLLVLAPVLDGMATAASLPTAEMTRALDGELAPYRLALISSDACRFLAAPQMASMRLGQATPEQRARAGFWLCTLEAKAVTTTPREARDDAVFRALEAQCPRFFPAGGDGQPLRIPHGYVRSYLQSEMKAYVYEDGQVFYKYYRALNPVQVGSTADVLAGKARVDCAAIRGRSGLPWEREI</sequence>
<keyword evidence="3" id="KW-1185">Reference proteome</keyword>
<reference evidence="2" key="1">
    <citation type="submission" date="2020-12" db="EMBL/GenBank/DDBJ databases">
        <title>Ramlibacter sp. nov., isolated from a freshwater alga, Cryptomonas.</title>
        <authorList>
            <person name="Kim H.M."/>
            <person name="Jeon C.O."/>
        </authorList>
    </citation>
    <scope>NUCLEOTIDE SEQUENCE</scope>
    <source>
        <strain evidence="2">CrO1</strain>
    </source>
</reference>
<name>A0A934PVL4_9BURK</name>
<accession>A0A934PVL4</accession>
<keyword evidence="1" id="KW-0472">Membrane</keyword>
<feature type="transmembrane region" description="Helical" evidence="1">
    <location>
        <begin position="116"/>
        <end position="134"/>
    </location>
</feature>
<protein>
    <submittedName>
        <fullName evidence="2">Uncharacterized protein</fullName>
    </submittedName>
</protein>
<keyword evidence="1" id="KW-0812">Transmembrane</keyword>
<keyword evidence="1" id="KW-1133">Transmembrane helix</keyword>
<dbReference type="AlphaFoldDB" id="A0A934PVL4"/>
<dbReference type="Proteomes" id="UP000617041">
    <property type="component" value="Unassembled WGS sequence"/>
</dbReference>